<keyword evidence="12" id="KW-1185">Reference proteome</keyword>
<dbReference type="Proteomes" id="UP000314986">
    <property type="component" value="Unassembled WGS sequence"/>
</dbReference>
<dbReference type="EMBL" id="JW861990">
    <property type="protein sequence ID" value="AFO94507.1"/>
    <property type="molecule type" value="mRNA"/>
</dbReference>
<organism evidence="10">
    <name type="scientific">Callorhinchus milii</name>
    <name type="common">Ghost shark</name>
    <dbReference type="NCBI Taxonomy" id="7868"/>
    <lineage>
        <taxon>Eukaryota</taxon>
        <taxon>Metazoa</taxon>
        <taxon>Chordata</taxon>
        <taxon>Craniata</taxon>
        <taxon>Vertebrata</taxon>
        <taxon>Chondrichthyes</taxon>
        <taxon>Holocephali</taxon>
        <taxon>Chimaeriformes</taxon>
        <taxon>Callorhinchidae</taxon>
        <taxon>Callorhinchus</taxon>
    </lineage>
</organism>
<dbReference type="GO" id="GO:0016301">
    <property type="term" value="F:kinase activity"/>
    <property type="evidence" value="ECO:0007669"/>
    <property type="project" value="UniProtKB-KW"/>
</dbReference>
<dbReference type="InterPro" id="IPR019522">
    <property type="entry name" value="PIK3R5/6"/>
</dbReference>
<dbReference type="AlphaFoldDB" id="V9K9R0"/>
<dbReference type="STRING" id="7868.ENSCMIP00000043064"/>
<dbReference type="GO" id="GO:0007186">
    <property type="term" value="P:G protein-coupled receptor signaling pathway"/>
    <property type="evidence" value="ECO:0007669"/>
    <property type="project" value="TreeGrafter"/>
</dbReference>
<keyword evidence="10" id="KW-0418">Kinase</keyword>
<keyword evidence="7" id="KW-0539">Nucleus</keyword>
<dbReference type="CTD" id="23533"/>
<dbReference type="GO" id="GO:0005737">
    <property type="term" value="C:cytoplasm"/>
    <property type="evidence" value="ECO:0007669"/>
    <property type="project" value="UniProtKB-SubCell"/>
</dbReference>
<evidence type="ECO:0000313" key="11">
    <source>
        <dbReference type="Ensembl" id="ENSCMIP00000043064.1"/>
    </source>
</evidence>
<accession>V9K9R0</accession>
<feature type="compositionally biased region" description="Polar residues" evidence="9">
    <location>
        <begin position="541"/>
        <end position="556"/>
    </location>
</feature>
<evidence type="ECO:0000256" key="6">
    <source>
        <dbReference type="ARBA" id="ARBA00023136"/>
    </source>
</evidence>
<dbReference type="RefSeq" id="XP_007886654.1">
    <property type="nucleotide sequence ID" value="XM_007888463.2"/>
</dbReference>
<evidence type="ECO:0000256" key="1">
    <source>
        <dbReference type="ARBA" id="ARBA00004123"/>
    </source>
</evidence>
<dbReference type="Ensembl" id="ENSCMIT00000043685.1">
    <property type="protein sequence ID" value="ENSCMIP00000043064.1"/>
    <property type="gene ID" value="ENSCMIG00000017876.1"/>
</dbReference>
<gene>
    <name evidence="11" type="primary">pik3r5</name>
</gene>
<sequence length="841" mass="95258">MQHTSCTEDRIHHTLERCLHGLDKAASSSANWNAGLCMNRWTLEELVSREPDSFLILLEKVLLRTQEVQEMCQYDLMAPLALTFYSAALQTPHFPPDSQLLQKAFDIYQGLLAWPIPYCNICQHLLTFIRDEMRAPGISFQRLVRAEQGLTTPNLQSKTMTVLLLNSSEVPSEFMLEAERIASRKQSRRHCCISLVKHAYQAAFGTKYNLSDIQNALESKSTEEVLEISSKCSEVLESAGAMKEVVKSREYVVSRLEEIRESLGFTLSSDQGRLAKLQTIPLPPANCHSYHWDQDNFDILHDILQKECDIPSAAMLPLNDDEDEEEEDEDEDEGEDTFGHVRDSVISTISVSSKEMMKSFVSNMSGCVDSGYAEEGEEGVCETRDEEHQTATKRLTKRIFKFFRAKSSLANNMLPPDQAACSWPLRRAGSLDYATTKCKLRLKSRRSQSLPQQVTGALRVDTHLPHSTGYKRRPYLSFEDETKIMTLRVVVFGTDRMLGKVARAYSNLRIQESKSPFLTKYFKMQFFHIPLKENIPRVPVSLSSAPDNQRRSSIQQDCEDAGKNSNDRIAQYLGMLDPWYQRNVLDLLNLPTDLLCQEPSKPENGHGGGTQDKLSILGDLTLYYCRNAAQPVLIQLFQAELTLAGGEKKSEVFIYSLEMGQSAATRAIKASGAGKKRLGIDGDREAVPLALQISYSRATVSRRNQWNDVEKSCTSVNLRKACKRHDGLEASPEYLHLSMTEVVKRQNSKTKMSYNQQISVTRIKVDKVQVLGRNSTTFVVCFDQDEQKVLQSVTRCEVSVCYKPEKMVLQRLRKESHFQQHPSKYYSLLCLPIVTFSGPIP</sequence>
<dbReference type="RefSeq" id="XP_042198385.1">
    <property type="nucleotide sequence ID" value="XM_042342451.1"/>
</dbReference>
<feature type="compositionally biased region" description="Acidic residues" evidence="9">
    <location>
        <begin position="320"/>
        <end position="336"/>
    </location>
</feature>
<evidence type="ECO:0000256" key="8">
    <source>
        <dbReference type="ARBA" id="ARBA00040195"/>
    </source>
</evidence>
<reference evidence="12" key="1">
    <citation type="journal article" date="2006" name="Science">
        <title>Ancient noncoding elements conserved in the human genome.</title>
        <authorList>
            <person name="Venkatesh B."/>
            <person name="Kirkness E.F."/>
            <person name="Loh Y.H."/>
            <person name="Halpern A.L."/>
            <person name="Lee A.P."/>
            <person name="Johnson J."/>
            <person name="Dandona N."/>
            <person name="Viswanathan L.D."/>
            <person name="Tay A."/>
            <person name="Venter J.C."/>
            <person name="Strausberg R.L."/>
            <person name="Brenner S."/>
        </authorList>
    </citation>
    <scope>NUCLEOTIDE SEQUENCE [LARGE SCALE GENOMIC DNA]</scope>
</reference>
<evidence type="ECO:0000256" key="4">
    <source>
        <dbReference type="ARBA" id="ARBA00022475"/>
    </source>
</evidence>
<feature type="region of interest" description="Disordered" evidence="9">
    <location>
        <begin position="540"/>
        <end position="562"/>
    </location>
</feature>
<keyword evidence="6" id="KW-0472">Membrane</keyword>
<dbReference type="OrthoDB" id="9932678at2759"/>
<feature type="region of interest" description="Disordered" evidence="9">
    <location>
        <begin position="320"/>
        <end position="339"/>
    </location>
</feature>
<dbReference type="GO" id="GO:0005886">
    <property type="term" value="C:plasma membrane"/>
    <property type="evidence" value="ECO:0007669"/>
    <property type="project" value="UniProtKB-SubCell"/>
</dbReference>
<dbReference type="Pfam" id="PF10486">
    <property type="entry name" value="PI3K_1B_p101"/>
    <property type="match status" value="1"/>
</dbReference>
<reference evidence="11" key="4">
    <citation type="submission" date="2025-05" db="UniProtKB">
        <authorList>
            <consortium name="Ensembl"/>
        </authorList>
    </citation>
    <scope>IDENTIFICATION</scope>
</reference>
<evidence type="ECO:0000256" key="7">
    <source>
        <dbReference type="ARBA" id="ARBA00023242"/>
    </source>
</evidence>
<keyword evidence="5" id="KW-0963">Cytoplasm</keyword>
<dbReference type="OMA" id="VLCQHSL"/>
<proteinExistence type="evidence at transcript level"/>
<dbReference type="GO" id="GO:0005634">
    <property type="term" value="C:nucleus"/>
    <property type="evidence" value="ECO:0007669"/>
    <property type="project" value="UniProtKB-SubCell"/>
</dbReference>
<dbReference type="PANTHER" id="PTHR15593">
    <property type="entry name" value="PHOSPHATIDYLINOSITOL 3-KINASE REGULATORY SUBUNIT"/>
    <property type="match status" value="1"/>
</dbReference>
<evidence type="ECO:0000313" key="12">
    <source>
        <dbReference type="Proteomes" id="UP000314986"/>
    </source>
</evidence>
<dbReference type="GeneID" id="103175428"/>
<evidence type="ECO:0000256" key="2">
    <source>
        <dbReference type="ARBA" id="ARBA00004202"/>
    </source>
</evidence>
<protein>
    <recommendedName>
        <fullName evidence="8">Phosphoinositide 3-kinase regulatory subunit 5</fullName>
    </recommendedName>
</protein>
<dbReference type="PANTHER" id="PTHR15593:SF2">
    <property type="entry name" value="PHOSPHOINOSITIDE 3-KINASE REGULATORY SUBUNIT 5"/>
    <property type="match status" value="1"/>
</dbReference>
<keyword evidence="4" id="KW-1003">Cell membrane</keyword>
<comment type="subcellular location">
    <subcellularLocation>
        <location evidence="2">Cell membrane</location>
        <topology evidence="2">Peripheral membrane protein</topology>
    </subcellularLocation>
    <subcellularLocation>
        <location evidence="3">Cytoplasm</location>
    </subcellularLocation>
    <subcellularLocation>
        <location evidence="1">Nucleus</location>
    </subcellularLocation>
</comment>
<dbReference type="KEGG" id="cmk:103175428"/>
<evidence type="ECO:0000256" key="3">
    <source>
        <dbReference type="ARBA" id="ARBA00004496"/>
    </source>
</evidence>
<keyword evidence="10" id="KW-0808">Transferase</keyword>
<evidence type="ECO:0000256" key="5">
    <source>
        <dbReference type="ARBA" id="ARBA00022490"/>
    </source>
</evidence>
<evidence type="ECO:0000313" key="10">
    <source>
        <dbReference type="EMBL" id="AFO94507.1"/>
    </source>
</evidence>
<name>V9K9R0_CALMI</name>
<dbReference type="GO" id="GO:0005944">
    <property type="term" value="C:phosphatidylinositol 3-kinase complex, class IB"/>
    <property type="evidence" value="ECO:0007669"/>
    <property type="project" value="InterPro"/>
</dbReference>
<reference evidence="10 12" key="3">
    <citation type="journal article" date="2014" name="Nature">
        <title>Elephant shark genome provides unique insights into gnathostome evolution.</title>
        <authorList>
            <consortium name="International Elephant Shark Genome Sequencing Consortium"/>
            <person name="Venkatesh B."/>
            <person name="Lee A.P."/>
            <person name="Ravi V."/>
            <person name="Maurya A.K."/>
            <person name="Lian M.M."/>
            <person name="Swann J.B."/>
            <person name="Ohta Y."/>
            <person name="Flajnik M.F."/>
            <person name="Sutoh Y."/>
            <person name="Kasahara M."/>
            <person name="Hoon S."/>
            <person name="Gangu V."/>
            <person name="Roy S.W."/>
            <person name="Irimia M."/>
            <person name="Korzh V."/>
            <person name="Kondrychyn I."/>
            <person name="Lim Z.W."/>
            <person name="Tay B.H."/>
            <person name="Tohari S."/>
            <person name="Kong K.W."/>
            <person name="Ho S."/>
            <person name="Lorente-Galdos B."/>
            <person name="Quilez J."/>
            <person name="Marques-Bonet T."/>
            <person name="Raney B.J."/>
            <person name="Ingham P.W."/>
            <person name="Tay A."/>
            <person name="Hillier L.W."/>
            <person name="Minx P."/>
            <person name="Boehm T."/>
            <person name="Wilson R.K."/>
            <person name="Brenner S."/>
            <person name="Warren W.C."/>
        </authorList>
    </citation>
    <scope>NUCLEOTIDE SEQUENCE</scope>
    <source>
        <tissue evidence="10">Spleen</tissue>
    </source>
</reference>
<dbReference type="GeneTree" id="ENSGT00530000063753"/>
<reference evidence="12" key="2">
    <citation type="journal article" date="2007" name="PLoS Biol.">
        <title>Survey sequencing and comparative analysis of the elephant shark (Callorhinchus milii) genome.</title>
        <authorList>
            <person name="Venkatesh B."/>
            <person name="Kirkness E.F."/>
            <person name="Loh Y.H."/>
            <person name="Halpern A.L."/>
            <person name="Lee A.P."/>
            <person name="Johnson J."/>
            <person name="Dandona N."/>
            <person name="Viswanathan L.D."/>
            <person name="Tay A."/>
            <person name="Venter J.C."/>
            <person name="Strausberg R.L."/>
            <person name="Brenner S."/>
        </authorList>
    </citation>
    <scope>NUCLEOTIDE SEQUENCE [LARGE SCALE GENOMIC DNA]</scope>
</reference>
<evidence type="ECO:0000256" key="9">
    <source>
        <dbReference type="SAM" id="MobiDB-lite"/>
    </source>
</evidence>
<dbReference type="GO" id="GO:0046935">
    <property type="term" value="F:1-phosphatidylinositol-3-kinase regulator activity"/>
    <property type="evidence" value="ECO:0007669"/>
    <property type="project" value="InterPro"/>
</dbReference>